<reference evidence="1" key="1">
    <citation type="submission" date="2013-05" db="EMBL/GenBank/DDBJ databases">
        <authorList>
            <person name="Harkins D.M."/>
            <person name="Durkin A.S."/>
            <person name="Brinkac L.M."/>
            <person name="Haft D.H."/>
            <person name="Selengut J.D."/>
            <person name="Sanka R."/>
            <person name="DePew J."/>
            <person name="Purushe J."/>
            <person name="Hartskeerl R.A."/>
            <person name="Ahmed A."/>
            <person name="van der Linden H."/>
            <person name="Goris M.G.A."/>
            <person name="Vinetz J.M."/>
            <person name="Sutton G.G."/>
            <person name="Nierman W.C."/>
            <person name="Fouts D.E."/>
        </authorList>
    </citation>
    <scope>NUCLEOTIDE SEQUENCE [LARGE SCALE GENOMIC DNA]</scope>
    <source>
        <strain evidence="1">5399</strain>
    </source>
</reference>
<dbReference type="EMBL" id="AHMO02000007">
    <property type="protein sequence ID" value="EQA46636.1"/>
    <property type="molecule type" value="Genomic_DNA"/>
</dbReference>
<proteinExistence type="predicted"/>
<protein>
    <recommendedName>
        <fullName evidence="3">Polyketide cyclase/dehydrase and lipid transport</fullName>
    </recommendedName>
</protein>
<keyword evidence="2" id="KW-1185">Reference proteome</keyword>
<comment type="caution">
    <text evidence="1">The sequence shown here is derived from an EMBL/GenBank/DDBJ whole genome shotgun (WGS) entry which is preliminary data.</text>
</comment>
<sequence>MLKIFPKSRAYSWQMSESEKNQIFTCDEYLIDPDDVLFRGIDINVAPEQVFSWLCQLRIAPYSYDWIDNKGKRSPRTLDPKLQNLSIGQKFIIFELAHFKKNEQITLITKTREVENFFGKIAMTYLVKEITPSTSRLLVKMLVKRSTRKLFAALLPWGDWVMMRKQLLTLKELAEDSKKYYKI</sequence>
<evidence type="ECO:0000313" key="1">
    <source>
        <dbReference type="EMBL" id="EQA46636.1"/>
    </source>
</evidence>
<name>T0FFJ1_9LEPT</name>
<evidence type="ECO:0000313" key="2">
    <source>
        <dbReference type="Proteomes" id="UP000015454"/>
    </source>
</evidence>
<dbReference type="AlphaFoldDB" id="T0FFJ1"/>
<dbReference type="OrthoDB" id="3255669at2"/>
<accession>T0FFJ1</accession>
<organism evidence="1 2">
    <name type="scientific">Leptospira broomii serovar Hurstbridge str. 5399</name>
    <dbReference type="NCBI Taxonomy" id="1049789"/>
    <lineage>
        <taxon>Bacteria</taxon>
        <taxon>Pseudomonadati</taxon>
        <taxon>Spirochaetota</taxon>
        <taxon>Spirochaetia</taxon>
        <taxon>Leptospirales</taxon>
        <taxon>Leptospiraceae</taxon>
        <taxon>Leptospira</taxon>
    </lineage>
</organism>
<gene>
    <name evidence="1" type="ORF">LEP1GSC050_0143</name>
</gene>
<dbReference type="Proteomes" id="UP000015454">
    <property type="component" value="Unassembled WGS sequence"/>
</dbReference>
<dbReference type="STRING" id="1049789.LEP1GSC050_0143"/>
<evidence type="ECO:0008006" key="3">
    <source>
        <dbReference type="Google" id="ProtNLM"/>
    </source>
</evidence>